<dbReference type="Gene3D" id="3.40.190.10">
    <property type="entry name" value="Periplasmic binding protein-like II"/>
    <property type="match status" value="2"/>
</dbReference>
<dbReference type="PROSITE" id="PS51257">
    <property type="entry name" value="PROKAR_LIPOPROTEIN"/>
    <property type="match status" value="1"/>
</dbReference>
<dbReference type="PANTHER" id="PTHR42941">
    <property type="entry name" value="SLL1037 PROTEIN"/>
    <property type="match status" value="1"/>
</dbReference>
<dbReference type="RefSeq" id="WP_203962943.1">
    <property type="nucleotide sequence ID" value="NZ_AP023355.1"/>
</dbReference>
<reference evidence="2 3" key="1">
    <citation type="submission" date="2020-08" db="EMBL/GenBank/DDBJ databases">
        <title>Whole genome shotgun sequence of Actinocatenispora thailandica NBRC 105041.</title>
        <authorList>
            <person name="Komaki H."/>
            <person name="Tamura T."/>
        </authorList>
    </citation>
    <scope>NUCLEOTIDE SEQUENCE [LARGE SCALE GENOMIC DNA]</scope>
    <source>
        <strain evidence="2 3">NBRC 105041</strain>
    </source>
</reference>
<dbReference type="EMBL" id="AP023355">
    <property type="protein sequence ID" value="BCJ36592.1"/>
    <property type="molecule type" value="Genomic_DNA"/>
</dbReference>
<dbReference type="KEGG" id="atl:Athai_40950"/>
<dbReference type="Proteomes" id="UP000611640">
    <property type="component" value="Chromosome"/>
</dbReference>
<protein>
    <submittedName>
        <fullName evidence="2">C4-dicarboxylate ABC transporter substrate-binding protein</fullName>
    </submittedName>
</protein>
<dbReference type="SUPFAM" id="SSF53850">
    <property type="entry name" value="Periplasmic binding protein-like II"/>
    <property type="match status" value="1"/>
</dbReference>
<keyword evidence="3" id="KW-1185">Reference proteome</keyword>
<dbReference type="NCBIfam" id="TIGR02122">
    <property type="entry name" value="TRAP_TAXI"/>
    <property type="match status" value="1"/>
</dbReference>
<dbReference type="AlphaFoldDB" id="A0A7R7HXV1"/>
<dbReference type="Pfam" id="PF16868">
    <property type="entry name" value="NMT1_3"/>
    <property type="match status" value="1"/>
</dbReference>
<proteinExistence type="predicted"/>
<organism evidence="2 3">
    <name type="scientific">Actinocatenispora thailandica</name>
    <dbReference type="NCBI Taxonomy" id="227318"/>
    <lineage>
        <taxon>Bacteria</taxon>
        <taxon>Bacillati</taxon>
        <taxon>Actinomycetota</taxon>
        <taxon>Actinomycetes</taxon>
        <taxon>Micromonosporales</taxon>
        <taxon>Micromonosporaceae</taxon>
        <taxon>Actinocatenispora</taxon>
    </lineage>
</organism>
<gene>
    <name evidence="2" type="ORF">Athai_40950</name>
</gene>
<sequence>MRRRGVLTALAGASLAGVAPVLAGCTEDPGPRPRLAIATGENGGVYQPLGRALGTTLGSRWRAEAAATAGSVENLERLRTGRAQLAFTSVDVAAQDLEGLGSFGSKDQLRALGELYADHVHLVIATNRGAYGVDGLAGRPVSTGAAGSGTEVVATRLLAAAGITLRGFEQHKLGLRDSIAALRAGIIDAFFFSSGLPCTAIAGLVASGDLDVGLTDLSGYVPTLQSQYGEVYSTGWIPNSIYTLTSVSTVAIANVLAVPATMSETAAYQLTRLLFVAKPRLSAAHPEGRQLDPRSALGTYPVPLHPGAERFYREQKSP</sequence>
<keyword evidence="1" id="KW-0732">Signal</keyword>
<dbReference type="PANTHER" id="PTHR42941:SF1">
    <property type="entry name" value="SLL1037 PROTEIN"/>
    <property type="match status" value="1"/>
</dbReference>
<name>A0A7R7HXV1_9ACTN</name>
<feature type="signal peptide" evidence="1">
    <location>
        <begin position="1"/>
        <end position="23"/>
    </location>
</feature>
<evidence type="ECO:0000313" key="3">
    <source>
        <dbReference type="Proteomes" id="UP000611640"/>
    </source>
</evidence>
<evidence type="ECO:0000256" key="1">
    <source>
        <dbReference type="SAM" id="SignalP"/>
    </source>
</evidence>
<evidence type="ECO:0000313" key="2">
    <source>
        <dbReference type="EMBL" id="BCJ36592.1"/>
    </source>
</evidence>
<dbReference type="InterPro" id="IPR011852">
    <property type="entry name" value="TRAP_TAXI"/>
</dbReference>
<accession>A0A7R7HXV1</accession>
<feature type="chain" id="PRO_5030809252" evidence="1">
    <location>
        <begin position="24"/>
        <end position="318"/>
    </location>
</feature>